<dbReference type="RefSeq" id="XP_001801300.1">
    <property type="nucleotide sequence ID" value="XM_001801248.1"/>
</dbReference>
<organism evidence="1 2">
    <name type="scientific">Phaeosphaeria nodorum (strain SN15 / ATCC MYA-4574 / FGSC 10173)</name>
    <name type="common">Glume blotch fungus</name>
    <name type="synonym">Parastagonospora nodorum</name>
    <dbReference type="NCBI Taxonomy" id="321614"/>
    <lineage>
        <taxon>Eukaryota</taxon>
        <taxon>Fungi</taxon>
        <taxon>Dikarya</taxon>
        <taxon>Ascomycota</taxon>
        <taxon>Pezizomycotina</taxon>
        <taxon>Dothideomycetes</taxon>
        <taxon>Pleosporomycetidae</taxon>
        <taxon>Pleosporales</taxon>
        <taxon>Pleosporineae</taxon>
        <taxon>Phaeosphaeriaceae</taxon>
        <taxon>Parastagonospora</taxon>
    </lineage>
</organism>
<accession>Q0UB17</accession>
<sequence length="112" mass="12530">MLKRWHNSPNWASTSVFLLIGYLDSGLCFPGFAKAPHLSNTSCVANPIAKTAQNLKALYKRTPPARLFFEHTIDLSVMAVESGITSVIDIAHDNQELQKKATELVWFQDDLK</sequence>
<protein>
    <submittedName>
        <fullName evidence="1">Uncharacterized protein</fullName>
    </submittedName>
</protein>
<dbReference type="KEGG" id="pno:SNOG_11047"/>
<dbReference type="GeneID" id="5978208"/>
<dbReference type="EMBL" id="CH445342">
    <property type="protein sequence ID" value="EAT81546.1"/>
    <property type="molecule type" value="Genomic_DNA"/>
</dbReference>
<reference evidence="2" key="1">
    <citation type="journal article" date="2007" name="Plant Cell">
        <title>Dothideomycete-plant interactions illuminated by genome sequencing and EST analysis of the wheat pathogen Stagonospora nodorum.</title>
        <authorList>
            <person name="Hane J.K."/>
            <person name="Lowe R.G."/>
            <person name="Solomon P.S."/>
            <person name="Tan K.C."/>
            <person name="Schoch C.L."/>
            <person name="Spatafora J.W."/>
            <person name="Crous P.W."/>
            <person name="Kodira C."/>
            <person name="Birren B.W."/>
            <person name="Galagan J.E."/>
            <person name="Torriani S.F."/>
            <person name="McDonald B.A."/>
            <person name="Oliver R.P."/>
        </authorList>
    </citation>
    <scope>NUCLEOTIDE SEQUENCE [LARGE SCALE GENOMIC DNA]</scope>
    <source>
        <strain evidence="2">SN15 / ATCC MYA-4574 / FGSC 10173</strain>
    </source>
</reference>
<dbReference type="InParanoid" id="Q0UB17"/>
<gene>
    <name evidence="1" type="ORF">SNOG_11047</name>
</gene>
<proteinExistence type="predicted"/>
<name>Q0UB17_PHANO</name>
<evidence type="ECO:0000313" key="1">
    <source>
        <dbReference type="EMBL" id="EAT81546.1"/>
    </source>
</evidence>
<dbReference type="Proteomes" id="UP000001055">
    <property type="component" value="Unassembled WGS sequence"/>
</dbReference>
<dbReference type="AlphaFoldDB" id="Q0UB17"/>
<evidence type="ECO:0000313" key="2">
    <source>
        <dbReference type="Proteomes" id="UP000001055"/>
    </source>
</evidence>